<sequence length="52" mass="5658">MGRVNRVVARTTETACSALIVATGADESYDNAVRGRTRCSPVRRGFTDEEVL</sequence>
<reference evidence="1 2" key="2">
    <citation type="submission" date="2018-06" db="EMBL/GenBank/DDBJ databases">
        <title>Sequencing of bacterial isolates from soil warming experiment in Harvard Forest, Massachusetts, USA.</title>
        <authorList>
            <person name="Deangelis K.PhD."/>
        </authorList>
    </citation>
    <scope>NUCLEOTIDE SEQUENCE [LARGE SCALE GENOMIC DNA]</scope>
    <source>
        <strain evidence="1 2">GAS496</strain>
    </source>
</reference>
<proteinExistence type="predicted"/>
<reference evidence="2" key="1">
    <citation type="submission" date="2018-05" db="EMBL/GenBank/DDBJ databases">
        <authorList>
            <person name="Deangelis K."/>
            <person name="Huntemann M."/>
            <person name="Clum A."/>
            <person name="Pillay M."/>
            <person name="Palaniappan K."/>
            <person name="Varghese N."/>
            <person name="Mikhailova N."/>
            <person name="Stamatis D."/>
            <person name="Reddy T."/>
            <person name="Daum C."/>
            <person name="Shapiro N."/>
            <person name="Ivanova N."/>
            <person name="Kyrpides N."/>
            <person name="Woyke T."/>
        </authorList>
    </citation>
    <scope>NUCLEOTIDE SEQUENCE [LARGE SCALE GENOMIC DNA]</scope>
    <source>
        <strain evidence="2">GAS496</strain>
    </source>
</reference>
<keyword evidence="2" id="KW-1185">Reference proteome</keyword>
<name>A0A318HG17_9MYCO</name>
<accession>A0A318HG17</accession>
<protein>
    <submittedName>
        <fullName evidence="1">Uncharacterized protein</fullName>
    </submittedName>
</protein>
<comment type="caution">
    <text evidence="1">The sequence shown here is derived from an EMBL/GenBank/DDBJ whole genome shotgun (WGS) entry which is preliminary data.</text>
</comment>
<evidence type="ECO:0000313" key="2">
    <source>
        <dbReference type="Proteomes" id="UP000247781"/>
    </source>
</evidence>
<evidence type="ECO:0000313" key="1">
    <source>
        <dbReference type="EMBL" id="PXX01658.1"/>
    </source>
</evidence>
<gene>
    <name evidence="1" type="ORF">C8E89_12752</name>
</gene>
<dbReference type="EMBL" id="QJJU01000027">
    <property type="protein sequence ID" value="PXX01658.1"/>
    <property type="molecule type" value="Genomic_DNA"/>
</dbReference>
<dbReference type="AlphaFoldDB" id="A0A318HG17"/>
<organism evidence="1 2">
    <name type="scientific">Mycolicibacterium moriokaense</name>
    <dbReference type="NCBI Taxonomy" id="39691"/>
    <lineage>
        <taxon>Bacteria</taxon>
        <taxon>Bacillati</taxon>
        <taxon>Actinomycetota</taxon>
        <taxon>Actinomycetes</taxon>
        <taxon>Mycobacteriales</taxon>
        <taxon>Mycobacteriaceae</taxon>
        <taxon>Mycolicibacterium</taxon>
    </lineage>
</organism>
<dbReference type="Proteomes" id="UP000247781">
    <property type="component" value="Unassembled WGS sequence"/>
</dbReference>